<dbReference type="Gene3D" id="1.20.120.140">
    <property type="entry name" value="Signal recognition particle SRP54, nucleotide-binding domain"/>
    <property type="match status" value="1"/>
</dbReference>
<keyword evidence="6 9" id="KW-0472">Membrane</keyword>
<dbReference type="HAMAP" id="MF_00920">
    <property type="entry name" value="FtsY"/>
    <property type="match status" value="1"/>
</dbReference>
<gene>
    <name evidence="9" type="primary">ftsY</name>
    <name evidence="11" type="ORF">A2557_11130</name>
</gene>
<dbReference type="SMART" id="SM00963">
    <property type="entry name" value="SRP54_N"/>
    <property type="match status" value="1"/>
</dbReference>
<dbReference type="GO" id="GO:0005525">
    <property type="term" value="F:GTP binding"/>
    <property type="evidence" value="ECO:0007669"/>
    <property type="project" value="UniProtKB-UniRule"/>
</dbReference>
<dbReference type="GO" id="GO:0005047">
    <property type="term" value="F:signal recognition particle binding"/>
    <property type="evidence" value="ECO:0007669"/>
    <property type="project" value="TreeGrafter"/>
</dbReference>
<evidence type="ECO:0000313" key="11">
    <source>
        <dbReference type="EMBL" id="OGH04013.1"/>
    </source>
</evidence>
<sequence>MEPQESGFFSGLKKGLAKTKGIFTNSILSLSSEDKADEAFLEDLEERLLSADLGVGTSLKILEHLREEVGLGKIRTQSQAISTLKVLVANILDLGSKPLPVAVAGPTVYLFVGVNGVGKTTSIGKLAAQYKAQGKKVLVAAGDTFRAAAIEQLVHWCEQVGVDCMAKTQGSDPSATFFEAATRAKEGGYDILLCDTSGRLHNKKHLMDELSKMVRSLKKVLPTAPHASLLVLDANTGQNAIAQTREFSEVIGLDGLIITKLDGTAKGGVIIGIVNEFEKPVYFVGVGERVEDLLTFSAQEFAQGLLG</sequence>
<dbReference type="InterPro" id="IPR013822">
    <property type="entry name" value="Signal_recog_particl_SRP54_hlx"/>
</dbReference>
<evidence type="ECO:0000256" key="8">
    <source>
        <dbReference type="ARBA" id="ARBA00048027"/>
    </source>
</evidence>
<keyword evidence="7 9" id="KW-0675">Receptor</keyword>
<feature type="binding site" evidence="9">
    <location>
        <begin position="113"/>
        <end position="120"/>
    </location>
    <ligand>
        <name>GTP</name>
        <dbReference type="ChEBI" id="CHEBI:37565"/>
    </ligand>
</feature>
<feature type="domain" description="SRP54-type proteins GTP-binding" evidence="10">
    <location>
        <begin position="280"/>
        <end position="293"/>
    </location>
</feature>
<comment type="subunit">
    <text evidence="9">Part of the signal recognition particle protein translocation system, which is composed of SRP and FtsY. SRP is a ribonucleoprotein composed of Ffh and a 4.5S RNA molecule.</text>
</comment>
<feature type="binding site" evidence="9">
    <location>
        <begin position="259"/>
        <end position="262"/>
    </location>
    <ligand>
        <name>GTP</name>
        <dbReference type="ChEBI" id="CHEBI:37565"/>
    </ligand>
</feature>
<comment type="similarity">
    <text evidence="9">Belongs to the GTP-binding SRP family. FtsY subfamily.</text>
</comment>
<keyword evidence="5 9" id="KW-0342">GTP-binding</keyword>
<dbReference type="NCBIfam" id="TIGR00064">
    <property type="entry name" value="ftsY"/>
    <property type="match status" value="1"/>
</dbReference>
<dbReference type="InterPro" id="IPR042101">
    <property type="entry name" value="SRP54_N_sf"/>
</dbReference>
<dbReference type="InterPro" id="IPR000897">
    <property type="entry name" value="SRP54_GTPase_dom"/>
</dbReference>
<proteinExistence type="inferred from homology"/>
<dbReference type="PROSITE" id="PS00300">
    <property type="entry name" value="SRP54"/>
    <property type="match status" value="1"/>
</dbReference>
<keyword evidence="1 9" id="KW-1003">Cell membrane</keyword>
<comment type="catalytic activity">
    <reaction evidence="8 9">
        <text>GTP + H2O = GDP + phosphate + H(+)</text>
        <dbReference type="Rhea" id="RHEA:19669"/>
        <dbReference type="ChEBI" id="CHEBI:15377"/>
        <dbReference type="ChEBI" id="CHEBI:15378"/>
        <dbReference type="ChEBI" id="CHEBI:37565"/>
        <dbReference type="ChEBI" id="CHEBI:43474"/>
        <dbReference type="ChEBI" id="CHEBI:58189"/>
        <dbReference type="EC" id="3.6.5.4"/>
    </reaction>
</comment>
<dbReference type="SMART" id="SM00962">
    <property type="entry name" value="SRP54"/>
    <property type="match status" value="1"/>
</dbReference>
<evidence type="ECO:0000256" key="4">
    <source>
        <dbReference type="ARBA" id="ARBA00022801"/>
    </source>
</evidence>
<dbReference type="GO" id="GO:0005886">
    <property type="term" value="C:plasma membrane"/>
    <property type="evidence" value="ECO:0007669"/>
    <property type="project" value="UniProtKB-SubCell"/>
</dbReference>
<evidence type="ECO:0000256" key="2">
    <source>
        <dbReference type="ARBA" id="ARBA00022490"/>
    </source>
</evidence>
<dbReference type="GO" id="GO:0003924">
    <property type="term" value="F:GTPase activity"/>
    <property type="evidence" value="ECO:0007669"/>
    <property type="project" value="UniProtKB-UniRule"/>
</dbReference>
<dbReference type="GO" id="GO:0005737">
    <property type="term" value="C:cytoplasm"/>
    <property type="evidence" value="ECO:0007669"/>
    <property type="project" value="UniProtKB-SubCell"/>
</dbReference>
<evidence type="ECO:0000256" key="6">
    <source>
        <dbReference type="ARBA" id="ARBA00023136"/>
    </source>
</evidence>
<dbReference type="Pfam" id="PF00448">
    <property type="entry name" value="SRP54"/>
    <property type="match status" value="1"/>
</dbReference>
<evidence type="ECO:0000256" key="1">
    <source>
        <dbReference type="ARBA" id="ARBA00022475"/>
    </source>
</evidence>
<dbReference type="EMBL" id="MFNF01000008">
    <property type="protein sequence ID" value="OGH04013.1"/>
    <property type="molecule type" value="Genomic_DNA"/>
</dbReference>
<dbReference type="SUPFAM" id="SSF52540">
    <property type="entry name" value="P-loop containing nucleoside triphosphate hydrolases"/>
    <property type="match status" value="1"/>
</dbReference>
<evidence type="ECO:0000259" key="10">
    <source>
        <dbReference type="PROSITE" id="PS00300"/>
    </source>
</evidence>
<dbReference type="EC" id="3.6.5.4" evidence="9"/>
<protein>
    <recommendedName>
        <fullName evidence="9">Signal recognition particle receptor FtsY</fullName>
        <shortName evidence="9">SRP receptor</shortName>
        <ecNumber evidence="9">3.6.5.4</ecNumber>
    </recommendedName>
</protein>
<reference evidence="11 12" key="1">
    <citation type="journal article" date="2016" name="Nat. Commun.">
        <title>Thousands of microbial genomes shed light on interconnected biogeochemical processes in an aquifer system.</title>
        <authorList>
            <person name="Anantharaman K."/>
            <person name="Brown C.T."/>
            <person name="Hug L.A."/>
            <person name="Sharon I."/>
            <person name="Castelle C.J."/>
            <person name="Probst A.J."/>
            <person name="Thomas B.C."/>
            <person name="Singh A."/>
            <person name="Wilkins M.J."/>
            <person name="Karaoz U."/>
            <person name="Brodie E.L."/>
            <person name="Williams K.H."/>
            <person name="Hubbard S.S."/>
            <person name="Banfield J.F."/>
        </authorList>
    </citation>
    <scope>NUCLEOTIDE SEQUENCE [LARGE SCALE GENOMIC DNA]</scope>
</reference>
<keyword evidence="3 9" id="KW-0547">Nucleotide-binding</keyword>
<keyword evidence="2 9" id="KW-0963">Cytoplasm</keyword>
<accession>A0A1F6H0U2</accession>
<dbReference type="PANTHER" id="PTHR43134">
    <property type="entry name" value="SIGNAL RECOGNITION PARTICLE RECEPTOR SUBUNIT ALPHA"/>
    <property type="match status" value="1"/>
</dbReference>
<comment type="caution">
    <text evidence="11">The sequence shown here is derived from an EMBL/GenBank/DDBJ whole genome shotgun (WGS) entry which is preliminary data.</text>
</comment>
<keyword evidence="4 9" id="KW-0378">Hydrolase</keyword>
<comment type="function">
    <text evidence="9">Involved in targeting and insertion of nascent membrane proteins into the cytoplasmic membrane. Acts as a receptor for the complex formed by the signal recognition particle (SRP) and the ribosome-nascent chain (RNC). Interaction with SRP-RNC leads to the transfer of the RNC complex to the Sec translocase for insertion into the membrane, the hydrolysis of GTP by both Ffh and FtsY, and the dissociation of the SRP-FtsY complex into the individual components.</text>
</comment>
<dbReference type="AlphaFoldDB" id="A0A1F6H0U2"/>
<name>A0A1F6H0U2_9PROT</name>
<dbReference type="CDD" id="cd17874">
    <property type="entry name" value="FtsY"/>
    <property type="match status" value="1"/>
</dbReference>
<comment type="subcellular location">
    <subcellularLocation>
        <location evidence="9">Cell membrane</location>
        <topology evidence="9">Peripheral membrane protein</topology>
        <orientation evidence="9">Cytoplasmic side</orientation>
    </subcellularLocation>
    <subcellularLocation>
        <location evidence="9">Cytoplasm</location>
    </subcellularLocation>
</comment>
<dbReference type="InterPro" id="IPR036225">
    <property type="entry name" value="SRP/SRP_N"/>
</dbReference>
<evidence type="ECO:0000313" key="12">
    <source>
        <dbReference type="Proteomes" id="UP000177583"/>
    </source>
</evidence>
<organism evidence="11 12">
    <name type="scientific">Candidatus Lambdaproteobacteria bacterium RIFOXYD2_FULL_56_26</name>
    <dbReference type="NCBI Taxonomy" id="1817773"/>
    <lineage>
        <taxon>Bacteria</taxon>
        <taxon>Pseudomonadati</taxon>
        <taxon>Pseudomonadota</taxon>
        <taxon>Candidatus Lambdaproteobacteria</taxon>
    </lineage>
</organism>
<dbReference type="PANTHER" id="PTHR43134:SF1">
    <property type="entry name" value="SIGNAL RECOGNITION PARTICLE RECEPTOR SUBUNIT ALPHA"/>
    <property type="match status" value="1"/>
</dbReference>
<evidence type="ECO:0000256" key="7">
    <source>
        <dbReference type="ARBA" id="ARBA00023170"/>
    </source>
</evidence>
<dbReference type="GO" id="GO:0006614">
    <property type="term" value="P:SRP-dependent cotranslational protein targeting to membrane"/>
    <property type="evidence" value="ECO:0007669"/>
    <property type="project" value="InterPro"/>
</dbReference>
<dbReference type="SUPFAM" id="SSF47364">
    <property type="entry name" value="Domain of the SRP/SRP receptor G-proteins"/>
    <property type="match status" value="1"/>
</dbReference>
<dbReference type="SMART" id="SM00382">
    <property type="entry name" value="AAA"/>
    <property type="match status" value="1"/>
</dbReference>
<dbReference type="InterPro" id="IPR003593">
    <property type="entry name" value="AAA+_ATPase"/>
</dbReference>
<evidence type="ECO:0000256" key="9">
    <source>
        <dbReference type="HAMAP-Rule" id="MF_00920"/>
    </source>
</evidence>
<dbReference type="FunFam" id="3.40.50.300:FF:000053">
    <property type="entry name" value="Signal recognition particle receptor FtsY"/>
    <property type="match status" value="1"/>
</dbReference>
<dbReference type="Proteomes" id="UP000177583">
    <property type="component" value="Unassembled WGS sequence"/>
</dbReference>
<dbReference type="InterPro" id="IPR027417">
    <property type="entry name" value="P-loop_NTPase"/>
</dbReference>
<feature type="binding site" evidence="9">
    <location>
        <begin position="195"/>
        <end position="199"/>
    </location>
    <ligand>
        <name>GTP</name>
        <dbReference type="ChEBI" id="CHEBI:37565"/>
    </ligand>
</feature>
<dbReference type="Pfam" id="PF02881">
    <property type="entry name" value="SRP54_N"/>
    <property type="match status" value="1"/>
</dbReference>
<dbReference type="Gene3D" id="3.40.50.300">
    <property type="entry name" value="P-loop containing nucleotide triphosphate hydrolases"/>
    <property type="match status" value="1"/>
</dbReference>
<evidence type="ECO:0000256" key="5">
    <source>
        <dbReference type="ARBA" id="ARBA00023134"/>
    </source>
</evidence>
<dbReference type="InterPro" id="IPR004390">
    <property type="entry name" value="SR_rcpt_FtsY"/>
</dbReference>
<evidence type="ECO:0000256" key="3">
    <source>
        <dbReference type="ARBA" id="ARBA00022741"/>
    </source>
</evidence>